<feature type="region of interest" description="Disordered" evidence="1">
    <location>
        <begin position="137"/>
        <end position="167"/>
    </location>
</feature>
<dbReference type="AlphaFoldDB" id="A0A843UX38"/>
<dbReference type="Proteomes" id="UP000652761">
    <property type="component" value="Unassembled WGS sequence"/>
</dbReference>
<evidence type="ECO:0000256" key="1">
    <source>
        <dbReference type="SAM" id="MobiDB-lite"/>
    </source>
</evidence>
<keyword evidence="3" id="KW-1185">Reference proteome</keyword>
<name>A0A843UX38_COLES</name>
<sequence>MGIPPMNVSSSGLNSRYSSSEASLIGTLKVGTEQEEKTEALLARDETRGYPPSKAFLDNFYKDTHLNYKESLTQLGALRMHDGGHALPWSARSFLLIRIQYYVLVQILPKTITHNFISIITTRNLSSAYESFLRFNKSGKQRQRKKAANFRRRQGKNTPANPSSFPYSSASGFSLSLRCWGAQQTPSSAGACGGPLTLARLSLPPRPVFSGVGLPHCDAGSEQGGNKAVMASSKSSTISTIEQLKTSTGDRTYISYHGSVDTPTDGVDTGHQSLKQIHENRVHCVDTVPGSVDTRPSLQKTHLPDWDSVSTQPVSVLTLEPSPRTSFCANWDGVSTHSGTVSTHSS</sequence>
<evidence type="ECO:0000313" key="3">
    <source>
        <dbReference type="Proteomes" id="UP000652761"/>
    </source>
</evidence>
<evidence type="ECO:0000313" key="2">
    <source>
        <dbReference type="EMBL" id="MQL87216.1"/>
    </source>
</evidence>
<gene>
    <name evidence="2" type="ORF">Taro_019751</name>
</gene>
<comment type="caution">
    <text evidence="2">The sequence shown here is derived from an EMBL/GenBank/DDBJ whole genome shotgun (WGS) entry which is preliminary data.</text>
</comment>
<reference evidence="2" key="1">
    <citation type="submission" date="2017-07" db="EMBL/GenBank/DDBJ databases">
        <title>Taro Niue Genome Assembly and Annotation.</title>
        <authorList>
            <person name="Atibalentja N."/>
            <person name="Keating K."/>
            <person name="Fields C.J."/>
        </authorList>
    </citation>
    <scope>NUCLEOTIDE SEQUENCE</scope>
    <source>
        <strain evidence="2">Niue_2</strain>
        <tissue evidence="2">Leaf</tissue>
    </source>
</reference>
<accession>A0A843UX38</accession>
<proteinExistence type="predicted"/>
<dbReference type="EMBL" id="NMUH01000961">
    <property type="protein sequence ID" value="MQL87216.1"/>
    <property type="molecule type" value="Genomic_DNA"/>
</dbReference>
<protein>
    <submittedName>
        <fullName evidence="2">Uncharacterized protein</fullName>
    </submittedName>
</protein>
<organism evidence="2 3">
    <name type="scientific">Colocasia esculenta</name>
    <name type="common">Wild taro</name>
    <name type="synonym">Arum esculentum</name>
    <dbReference type="NCBI Taxonomy" id="4460"/>
    <lineage>
        <taxon>Eukaryota</taxon>
        <taxon>Viridiplantae</taxon>
        <taxon>Streptophyta</taxon>
        <taxon>Embryophyta</taxon>
        <taxon>Tracheophyta</taxon>
        <taxon>Spermatophyta</taxon>
        <taxon>Magnoliopsida</taxon>
        <taxon>Liliopsida</taxon>
        <taxon>Araceae</taxon>
        <taxon>Aroideae</taxon>
        <taxon>Colocasieae</taxon>
        <taxon>Colocasia</taxon>
    </lineage>
</organism>
<feature type="compositionally biased region" description="Basic residues" evidence="1">
    <location>
        <begin position="137"/>
        <end position="155"/>
    </location>
</feature>